<evidence type="ECO:0000256" key="3">
    <source>
        <dbReference type="ARBA" id="ARBA00022801"/>
    </source>
</evidence>
<accession>A0AAW1PYZ4</accession>
<evidence type="ECO:0000313" key="8">
    <source>
        <dbReference type="EMBL" id="KAK9813620.1"/>
    </source>
</evidence>
<dbReference type="InterPro" id="IPR013320">
    <property type="entry name" value="ConA-like_dom_sf"/>
</dbReference>
<keyword evidence="4 5" id="KW-0326">Glycosidase</keyword>
<evidence type="ECO:0000256" key="5">
    <source>
        <dbReference type="RuleBase" id="RU362110"/>
    </source>
</evidence>
<gene>
    <name evidence="8" type="ORF">WJX73_000056</name>
</gene>
<dbReference type="PROSITE" id="PS00609">
    <property type="entry name" value="GLYCOSYL_HYDROL_F32"/>
    <property type="match status" value="1"/>
</dbReference>
<dbReference type="SUPFAM" id="SSF49899">
    <property type="entry name" value="Concanavalin A-like lectins/glucanases"/>
    <property type="match status" value="1"/>
</dbReference>
<sequence>MGTKKDPDRPTFHVMPRNGWLNDPNGPIYHKGTYHLFYQHIEGTADWDWRITWAHASSHDLVKWTHEPIALVPTKDSWDAAGCWSGTCTVDEKGVPTILHTAVRRRDKLDAKMIPPKAHDLGLEMIECQLSCHCEPGDDKLIKWIKNKEPAIPLPPEGMALTGFRDPYIIQKGGQGRKWKLILGSGTKEAGGTILLYQSDSAASGWEYAGELTQGSTRPCLDDPSLDLGAMWECPFFAELQDLEAPSTITHILCVSPYPHHLKDRPTNPCLYWLGDFQGQRFDLESAHGPRMLDLGDILYAPTTLRCPKGRLIMVAWLQELRKGGSFDYAGCLSVPRLLSLQGGRLVQQPVPEAVFPSELDAGTGTFDAAQSMKRVGGPIAMPDETVTLRVLVDHSCVEVFVDSGEALATRVYRENKDLTGPEVFLVSSAVTTKFEEVSAWSMQSIWAE</sequence>
<dbReference type="EMBL" id="JALJOQ010000003">
    <property type="protein sequence ID" value="KAK9813620.1"/>
    <property type="molecule type" value="Genomic_DNA"/>
</dbReference>
<dbReference type="PANTHER" id="PTHR43101:SF1">
    <property type="entry name" value="BETA-FRUCTOSIDASE"/>
    <property type="match status" value="1"/>
</dbReference>
<evidence type="ECO:0000256" key="1">
    <source>
        <dbReference type="ARBA" id="ARBA00009902"/>
    </source>
</evidence>
<dbReference type="CDD" id="cd08996">
    <property type="entry name" value="GH32_FFase"/>
    <property type="match status" value="1"/>
</dbReference>
<dbReference type="Gene3D" id="2.60.120.560">
    <property type="entry name" value="Exo-inulinase, domain 1"/>
    <property type="match status" value="1"/>
</dbReference>
<dbReference type="InterPro" id="IPR051214">
    <property type="entry name" value="GH32_Enzymes"/>
</dbReference>
<dbReference type="EC" id="3.2.1.26" evidence="2"/>
<feature type="domain" description="Glycosyl hydrolase family 32 C-terminal" evidence="7">
    <location>
        <begin position="376"/>
        <end position="442"/>
    </location>
</feature>
<dbReference type="AlphaFoldDB" id="A0AAW1PYZ4"/>
<comment type="similarity">
    <text evidence="1 5">Belongs to the glycosyl hydrolase 32 family.</text>
</comment>
<evidence type="ECO:0000259" key="7">
    <source>
        <dbReference type="Pfam" id="PF08244"/>
    </source>
</evidence>
<evidence type="ECO:0000259" key="6">
    <source>
        <dbReference type="Pfam" id="PF00251"/>
    </source>
</evidence>
<dbReference type="InterPro" id="IPR018053">
    <property type="entry name" value="Glyco_hydro_32_AS"/>
</dbReference>
<evidence type="ECO:0000256" key="2">
    <source>
        <dbReference type="ARBA" id="ARBA00012758"/>
    </source>
</evidence>
<evidence type="ECO:0000313" key="9">
    <source>
        <dbReference type="Proteomes" id="UP001465755"/>
    </source>
</evidence>
<reference evidence="8 9" key="1">
    <citation type="journal article" date="2024" name="Nat. Commun.">
        <title>Phylogenomics reveals the evolutionary origins of lichenization in chlorophyte algae.</title>
        <authorList>
            <person name="Puginier C."/>
            <person name="Libourel C."/>
            <person name="Otte J."/>
            <person name="Skaloud P."/>
            <person name="Haon M."/>
            <person name="Grisel S."/>
            <person name="Petersen M."/>
            <person name="Berrin J.G."/>
            <person name="Delaux P.M."/>
            <person name="Dal Grande F."/>
            <person name="Keller J."/>
        </authorList>
    </citation>
    <scope>NUCLEOTIDE SEQUENCE [LARGE SCALE GENOMIC DNA]</scope>
    <source>
        <strain evidence="8 9">SAG 2036</strain>
    </source>
</reference>
<dbReference type="InterPro" id="IPR013189">
    <property type="entry name" value="Glyco_hydro_32_C"/>
</dbReference>
<evidence type="ECO:0000256" key="4">
    <source>
        <dbReference type="ARBA" id="ARBA00023295"/>
    </source>
</evidence>
<dbReference type="InterPro" id="IPR001362">
    <property type="entry name" value="Glyco_hydro_32"/>
</dbReference>
<comment type="caution">
    <text evidence="8">The sequence shown here is derived from an EMBL/GenBank/DDBJ whole genome shotgun (WGS) entry which is preliminary data.</text>
</comment>
<dbReference type="Proteomes" id="UP001465755">
    <property type="component" value="Unassembled WGS sequence"/>
</dbReference>
<dbReference type="InterPro" id="IPR013148">
    <property type="entry name" value="Glyco_hydro_32_N"/>
</dbReference>
<feature type="domain" description="Glycosyl hydrolase family 32 N-terminal" evidence="6">
    <location>
        <begin position="13"/>
        <end position="350"/>
    </location>
</feature>
<protein>
    <recommendedName>
        <fullName evidence="2">beta-fructofuranosidase</fullName>
        <ecNumber evidence="2">3.2.1.26</ecNumber>
    </recommendedName>
</protein>
<name>A0AAW1PYZ4_9CHLO</name>
<dbReference type="SMART" id="SM00640">
    <property type="entry name" value="Glyco_32"/>
    <property type="match status" value="1"/>
</dbReference>
<dbReference type="Gene3D" id="2.115.10.20">
    <property type="entry name" value="Glycosyl hydrolase domain, family 43"/>
    <property type="match status" value="1"/>
</dbReference>
<dbReference type="PANTHER" id="PTHR43101">
    <property type="entry name" value="BETA-FRUCTOSIDASE"/>
    <property type="match status" value="1"/>
</dbReference>
<dbReference type="Pfam" id="PF08244">
    <property type="entry name" value="Glyco_hydro_32C"/>
    <property type="match status" value="1"/>
</dbReference>
<dbReference type="GO" id="GO:0004564">
    <property type="term" value="F:beta-fructofuranosidase activity"/>
    <property type="evidence" value="ECO:0007669"/>
    <property type="project" value="UniProtKB-EC"/>
</dbReference>
<proteinExistence type="inferred from homology"/>
<dbReference type="InterPro" id="IPR023296">
    <property type="entry name" value="Glyco_hydro_beta-prop_sf"/>
</dbReference>
<dbReference type="GO" id="GO:0005975">
    <property type="term" value="P:carbohydrate metabolic process"/>
    <property type="evidence" value="ECO:0007669"/>
    <property type="project" value="InterPro"/>
</dbReference>
<keyword evidence="3 5" id="KW-0378">Hydrolase</keyword>
<dbReference type="SUPFAM" id="SSF75005">
    <property type="entry name" value="Arabinanase/levansucrase/invertase"/>
    <property type="match status" value="1"/>
</dbReference>
<organism evidence="8 9">
    <name type="scientific">Symbiochloris irregularis</name>
    <dbReference type="NCBI Taxonomy" id="706552"/>
    <lineage>
        <taxon>Eukaryota</taxon>
        <taxon>Viridiplantae</taxon>
        <taxon>Chlorophyta</taxon>
        <taxon>core chlorophytes</taxon>
        <taxon>Trebouxiophyceae</taxon>
        <taxon>Trebouxiales</taxon>
        <taxon>Trebouxiaceae</taxon>
        <taxon>Symbiochloris</taxon>
    </lineage>
</organism>
<dbReference type="Pfam" id="PF00251">
    <property type="entry name" value="Glyco_hydro_32N"/>
    <property type="match status" value="1"/>
</dbReference>
<keyword evidence="9" id="KW-1185">Reference proteome</keyword>